<name>A0A7K1KL67_9BACT</name>
<dbReference type="GO" id="GO:0051607">
    <property type="term" value="P:defense response to virus"/>
    <property type="evidence" value="ECO:0007669"/>
    <property type="project" value="UniProtKB-KW"/>
</dbReference>
<evidence type="ECO:0000313" key="11">
    <source>
        <dbReference type="EMBL" id="MUM76819.1"/>
    </source>
</evidence>
<dbReference type="InterPro" id="IPR000123">
    <property type="entry name" value="Reverse_transcriptase_msDNA"/>
</dbReference>
<feature type="domain" description="Reverse transcriptase" evidence="10">
    <location>
        <begin position="41"/>
        <end position="251"/>
    </location>
</feature>
<keyword evidence="2" id="KW-0808">Transferase</keyword>
<evidence type="ECO:0000256" key="3">
    <source>
        <dbReference type="ARBA" id="ARBA00022695"/>
    </source>
</evidence>
<keyword evidence="7" id="KW-0051">Antiviral defense</keyword>
<dbReference type="PRINTS" id="PR00866">
    <property type="entry name" value="RNADNAPOLMS"/>
</dbReference>
<gene>
    <name evidence="11" type="ORF">GKC30_04125</name>
</gene>
<dbReference type="GO" id="GO:0003964">
    <property type="term" value="F:RNA-directed DNA polymerase activity"/>
    <property type="evidence" value="ECO:0007669"/>
    <property type="project" value="UniProtKB-KW"/>
</dbReference>
<accession>A0A7K1KL67</accession>
<evidence type="ECO:0000256" key="7">
    <source>
        <dbReference type="ARBA" id="ARBA00023118"/>
    </source>
</evidence>
<dbReference type="InterPro" id="IPR000477">
    <property type="entry name" value="RT_dom"/>
</dbReference>
<comment type="caution">
    <text evidence="11">The sequence shown here is derived from an EMBL/GenBank/DDBJ whole genome shotgun (WGS) entry which is preliminary data.</text>
</comment>
<evidence type="ECO:0000256" key="6">
    <source>
        <dbReference type="ARBA" id="ARBA00022918"/>
    </source>
</evidence>
<dbReference type="InterPro" id="IPR051083">
    <property type="entry name" value="GrpII_Intron_Splice-Mob/Def"/>
</dbReference>
<dbReference type="PROSITE" id="PS50878">
    <property type="entry name" value="RT_POL"/>
    <property type="match status" value="1"/>
</dbReference>
<reference evidence="11 12" key="1">
    <citation type="submission" date="2019-11" db="EMBL/GenBank/DDBJ databases">
        <title>Pseudodesulfovibrio alkaliphilus, sp. nov., an alkaliphilic sulfate-reducing bacteria from mud volcano of Taman peninsula, Russia.</title>
        <authorList>
            <person name="Frolova A."/>
            <person name="Merkel A.Y."/>
            <person name="Slobodkin A.I."/>
        </authorList>
    </citation>
    <scope>NUCLEOTIDE SEQUENCE [LARGE SCALE GENOMIC DNA]</scope>
    <source>
        <strain evidence="11 12">F-1</strain>
    </source>
</reference>
<evidence type="ECO:0000256" key="8">
    <source>
        <dbReference type="ARBA" id="ARBA00034120"/>
    </source>
</evidence>
<protein>
    <recommendedName>
        <fullName evidence="1">RNA-directed DNA polymerase</fullName>
        <ecNumber evidence="1">2.7.7.49</ecNumber>
    </recommendedName>
</protein>
<dbReference type="PANTHER" id="PTHR34047:SF7">
    <property type="entry name" value="RNA-DIRECTED DNA POLYMERASE"/>
    <property type="match status" value="1"/>
</dbReference>
<keyword evidence="5" id="KW-0460">Magnesium</keyword>
<keyword evidence="4" id="KW-0479">Metal-binding</keyword>
<keyword evidence="12" id="KW-1185">Reference proteome</keyword>
<dbReference type="Pfam" id="PF00078">
    <property type="entry name" value="RVT_1"/>
    <property type="match status" value="1"/>
</dbReference>
<evidence type="ECO:0000256" key="2">
    <source>
        <dbReference type="ARBA" id="ARBA00022679"/>
    </source>
</evidence>
<dbReference type="Proteomes" id="UP000461162">
    <property type="component" value="Unassembled WGS sequence"/>
</dbReference>
<dbReference type="InterPro" id="IPR043502">
    <property type="entry name" value="DNA/RNA_pol_sf"/>
</dbReference>
<dbReference type="PANTHER" id="PTHR34047">
    <property type="entry name" value="NUCLEAR INTRON MATURASE 1, MITOCHONDRIAL-RELATED"/>
    <property type="match status" value="1"/>
</dbReference>
<dbReference type="EC" id="2.7.7.49" evidence="1"/>
<comment type="catalytic activity">
    <reaction evidence="9">
        <text>DNA(n) + a 2'-deoxyribonucleoside 5'-triphosphate = DNA(n+1) + diphosphate</text>
        <dbReference type="Rhea" id="RHEA:22508"/>
        <dbReference type="Rhea" id="RHEA-COMP:17339"/>
        <dbReference type="Rhea" id="RHEA-COMP:17340"/>
        <dbReference type="ChEBI" id="CHEBI:33019"/>
        <dbReference type="ChEBI" id="CHEBI:61560"/>
        <dbReference type="ChEBI" id="CHEBI:173112"/>
        <dbReference type="EC" id="2.7.7.49"/>
    </reaction>
</comment>
<proteinExistence type="inferred from homology"/>
<keyword evidence="3" id="KW-0548">Nucleotidyltransferase</keyword>
<dbReference type="SUPFAM" id="SSF56672">
    <property type="entry name" value="DNA/RNA polymerases"/>
    <property type="match status" value="1"/>
</dbReference>
<dbReference type="GO" id="GO:0003723">
    <property type="term" value="F:RNA binding"/>
    <property type="evidence" value="ECO:0007669"/>
    <property type="project" value="InterPro"/>
</dbReference>
<comment type="similarity">
    <text evidence="8">Belongs to the bacterial reverse transcriptase family.</text>
</comment>
<evidence type="ECO:0000313" key="12">
    <source>
        <dbReference type="Proteomes" id="UP000461162"/>
    </source>
</evidence>
<evidence type="ECO:0000256" key="4">
    <source>
        <dbReference type="ARBA" id="ARBA00022723"/>
    </source>
</evidence>
<dbReference type="EMBL" id="WODC01000002">
    <property type="protein sequence ID" value="MUM76819.1"/>
    <property type="molecule type" value="Genomic_DNA"/>
</dbReference>
<keyword evidence="6" id="KW-0695">RNA-directed DNA polymerase</keyword>
<organism evidence="11 12">
    <name type="scientific">Pseudodesulfovibrio alkaliphilus</name>
    <dbReference type="NCBI Taxonomy" id="2661613"/>
    <lineage>
        <taxon>Bacteria</taxon>
        <taxon>Pseudomonadati</taxon>
        <taxon>Thermodesulfobacteriota</taxon>
        <taxon>Desulfovibrionia</taxon>
        <taxon>Desulfovibrionales</taxon>
        <taxon>Desulfovibrionaceae</taxon>
    </lineage>
</organism>
<evidence type="ECO:0000259" key="10">
    <source>
        <dbReference type="PROSITE" id="PS50878"/>
    </source>
</evidence>
<evidence type="ECO:0000256" key="5">
    <source>
        <dbReference type="ARBA" id="ARBA00022842"/>
    </source>
</evidence>
<evidence type="ECO:0000256" key="9">
    <source>
        <dbReference type="ARBA" id="ARBA00048173"/>
    </source>
</evidence>
<dbReference type="AlphaFoldDB" id="A0A7K1KL67"/>
<evidence type="ECO:0000256" key="1">
    <source>
        <dbReference type="ARBA" id="ARBA00012493"/>
    </source>
</evidence>
<dbReference type="CDD" id="cd03487">
    <property type="entry name" value="RT_Bac_retron_II"/>
    <property type="match status" value="1"/>
</dbReference>
<dbReference type="GO" id="GO:0046872">
    <property type="term" value="F:metal ion binding"/>
    <property type="evidence" value="ECO:0007669"/>
    <property type="project" value="UniProtKB-KW"/>
</dbReference>
<sequence length="305" mass="34518">MSLPSSLTKWTPSLVTPPDPLCPIVGIKSPKSLARILGYPLSQLEELCGNIESNYHKKEITKKNGAVRVLSVPSGALRKVQTAILRQLQKHPLHPAAYGAVQRRCHIDNAKRHAAAPYVYCLDFSSFFPSISSNRIYKLLAEQLGCSPPVSNILTKLTTYKYKLPTGSPTSPVLTNILCFPLDNRLNSLACDYGLTYTRFIDDLTFSGRRIPEGFIRKTKEIITSFGLLLNDEKEELFTPYKGKLVTGINVNTNKVRVSRYYKKSVRAQKHQFGLFKDYMTDSEKSKEESRIDGKEQYIRLVQRR</sequence>